<organism evidence="1 2">
    <name type="scientific">Trichinella nelsoni</name>
    <dbReference type="NCBI Taxonomy" id="6336"/>
    <lineage>
        <taxon>Eukaryota</taxon>
        <taxon>Metazoa</taxon>
        <taxon>Ecdysozoa</taxon>
        <taxon>Nematoda</taxon>
        <taxon>Enoplea</taxon>
        <taxon>Dorylaimia</taxon>
        <taxon>Trichinellida</taxon>
        <taxon>Trichinellidae</taxon>
        <taxon>Trichinella</taxon>
    </lineage>
</organism>
<gene>
    <name evidence="1" type="ORF">T07_10595</name>
</gene>
<dbReference type="EMBL" id="JYDL01000038">
    <property type="protein sequence ID" value="KRX21609.1"/>
    <property type="molecule type" value="Genomic_DNA"/>
</dbReference>
<accession>A0A0V0S4J7</accession>
<dbReference type="Proteomes" id="UP000054630">
    <property type="component" value="Unassembled WGS sequence"/>
</dbReference>
<dbReference type="OrthoDB" id="10324703at2759"/>
<keyword evidence="2" id="KW-1185">Reference proteome</keyword>
<proteinExistence type="predicted"/>
<sequence length="155" mass="17779">MHVRRRQSAKDDKHACISSPFPVSSDDNTFFWFLSETAKLNDIDWIGFFCTSDKYKIMSNKHILVHKNFCVVVEFCFVDDIINCAHSSLFLSWVGWYAVFDEFSPLAVCADVEKHRVDEKDVDEISFLADVLLKGRGRDGKGRMELEGGWSEAQS</sequence>
<reference evidence="1 2" key="1">
    <citation type="submission" date="2015-01" db="EMBL/GenBank/DDBJ databases">
        <title>Evolution of Trichinella species and genotypes.</title>
        <authorList>
            <person name="Korhonen P.K."/>
            <person name="Edoardo P."/>
            <person name="Giuseppe L.R."/>
            <person name="Gasser R.B."/>
        </authorList>
    </citation>
    <scope>NUCLEOTIDE SEQUENCE [LARGE SCALE GENOMIC DNA]</scope>
    <source>
        <strain evidence="1">ISS37</strain>
    </source>
</reference>
<comment type="caution">
    <text evidence="1">The sequence shown here is derived from an EMBL/GenBank/DDBJ whole genome shotgun (WGS) entry which is preliminary data.</text>
</comment>
<name>A0A0V0S4J7_9BILA</name>
<dbReference type="AlphaFoldDB" id="A0A0V0S4J7"/>
<evidence type="ECO:0000313" key="2">
    <source>
        <dbReference type="Proteomes" id="UP000054630"/>
    </source>
</evidence>
<protein>
    <submittedName>
        <fullName evidence="1">Uncharacterized protein</fullName>
    </submittedName>
</protein>
<evidence type="ECO:0000313" key="1">
    <source>
        <dbReference type="EMBL" id="KRX21609.1"/>
    </source>
</evidence>